<dbReference type="Gene3D" id="3.30.930.30">
    <property type="match status" value="1"/>
</dbReference>
<evidence type="ECO:0000256" key="1">
    <source>
        <dbReference type="ARBA" id="ARBA00010873"/>
    </source>
</evidence>
<feature type="compositionally biased region" description="Polar residues" evidence="3">
    <location>
        <begin position="551"/>
        <end position="560"/>
    </location>
</feature>
<proteinExistence type="inferred from homology"/>
<reference evidence="6 7" key="1">
    <citation type="submission" date="2020-05" db="EMBL/GenBank/DDBJ databases">
        <title>Azospirillum oleiclasticum sp. nov, a nitrogen-fixing and heavy crude oil-emulsifying bacterium isolated from the crude oil of Yumen Oilfield.</title>
        <authorList>
            <person name="Wu D."/>
            <person name="Cai M."/>
            <person name="Zhang X."/>
        </authorList>
    </citation>
    <scope>NUCLEOTIDE SEQUENCE [LARGE SCALE GENOMIC DNA]</scope>
    <source>
        <strain evidence="6 7">ROY-1-1-2</strain>
    </source>
</reference>
<dbReference type="Pfam" id="PF18821">
    <property type="entry name" value="LPD7"/>
    <property type="match status" value="1"/>
</dbReference>
<evidence type="ECO:0000259" key="4">
    <source>
        <dbReference type="Pfam" id="PF03389"/>
    </source>
</evidence>
<evidence type="ECO:0000256" key="2">
    <source>
        <dbReference type="ARBA" id="ARBA00022971"/>
    </source>
</evidence>
<feature type="domain" description="MobA/MobL protein" evidence="4">
    <location>
        <begin position="21"/>
        <end position="230"/>
    </location>
</feature>
<evidence type="ECO:0000313" key="6">
    <source>
        <dbReference type="EMBL" id="NYZ20447.1"/>
    </source>
</evidence>
<evidence type="ECO:0000259" key="5">
    <source>
        <dbReference type="Pfam" id="PF18821"/>
    </source>
</evidence>
<accession>A0ABX2T806</accession>
<sequence>MATLDTQYHCTVKSVGRAAGRSAVAAAAYRAGARLEDPRTGETHDYRRRGGVVHAEIIAPPGCEWAQDRQALWGAVETAATRKNSRLATEVEVALPAALTDAQRLALVRSFTRALAAEGVGVDFAIHAPPRRQPGTAEDLPGGSGLNWHAHILCTHSMLTPDGPSKTVSRLADGADAVTALRARWAEHINAALSAAGLSKRQDHRSYRDQGVDQAPTRHLGPTIIQMERRQRTERGNIHRARTEHRRAGLAVAALTEEEQRRARHPLPTAREAGPPLTPEQRRRRAEGYKLRLLRSRYGPLDDLPALAAQVRSLDLQHDAGPRVRLHDGATVADHGDRLTVAGAWRGRGQGRAEPSDAAIAALVTLARARGWQGVTLDSGSAAFRERAARAAARAGLVVGNDDLARTVEDERRRMQEEERQRVNSDPPAALQRPVPLAAEAARALADAERRGEEDAVRAARRTLDGAARVLDDRDRRRVGYRLERETAAGRLWTEACATADAERAVAERRVTDGPHQPVRKTIQHQSYVNHGYSDDEFTPSLAPPGPGGVNSFTSGRGVK</sequence>
<keyword evidence="2" id="KW-0184">Conjugation</keyword>
<keyword evidence="7" id="KW-1185">Reference proteome</keyword>
<feature type="region of interest" description="Disordered" evidence="3">
    <location>
        <begin position="531"/>
        <end position="560"/>
    </location>
</feature>
<comment type="caution">
    <text evidence="6">The sequence shown here is derived from an EMBL/GenBank/DDBJ whole genome shotgun (WGS) entry which is preliminary data.</text>
</comment>
<name>A0ABX2T806_9PROT</name>
<feature type="region of interest" description="Disordered" evidence="3">
    <location>
        <begin position="258"/>
        <end position="283"/>
    </location>
</feature>
<dbReference type="RefSeq" id="WP_180282226.1">
    <property type="nucleotide sequence ID" value="NZ_JABFDB010000008.1"/>
</dbReference>
<feature type="domain" description="Large polyvalent protein-associated" evidence="5">
    <location>
        <begin position="325"/>
        <end position="410"/>
    </location>
</feature>
<dbReference type="InterPro" id="IPR005053">
    <property type="entry name" value="MobA_MobL"/>
</dbReference>
<organism evidence="6 7">
    <name type="scientific">Azospirillum oleiclasticum</name>
    <dbReference type="NCBI Taxonomy" id="2735135"/>
    <lineage>
        <taxon>Bacteria</taxon>
        <taxon>Pseudomonadati</taxon>
        <taxon>Pseudomonadota</taxon>
        <taxon>Alphaproteobacteria</taxon>
        <taxon>Rhodospirillales</taxon>
        <taxon>Azospirillaceae</taxon>
        <taxon>Azospirillum</taxon>
    </lineage>
</organism>
<evidence type="ECO:0000256" key="3">
    <source>
        <dbReference type="SAM" id="MobiDB-lite"/>
    </source>
</evidence>
<evidence type="ECO:0000313" key="7">
    <source>
        <dbReference type="Proteomes" id="UP000584642"/>
    </source>
</evidence>
<gene>
    <name evidence="6" type="ORF">HND93_12050</name>
</gene>
<comment type="similarity">
    <text evidence="1">Belongs to the MobA/MobL family.</text>
</comment>
<dbReference type="Pfam" id="PF03389">
    <property type="entry name" value="MobA_MobL"/>
    <property type="match status" value="1"/>
</dbReference>
<dbReference type="Proteomes" id="UP000584642">
    <property type="component" value="Unassembled WGS sequence"/>
</dbReference>
<dbReference type="EMBL" id="JABFDB010000008">
    <property type="protein sequence ID" value="NYZ20447.1"/>
    <property type="molecule type" value="Genomic_DNA"/>
</dbReference>
<dbReference type="InterPro" id="IPR040677">
    <property type="entry name" value="LPD7"/>
</dbReference>
<protein>
    <submittedName>
        <fullName evidence="6">MobA/MobL family protein</fullName>
    </submittedName>
</protein>